<proteinExistence type="predicted"/>
<dbReference type="SMART" id="SM00460">
    <property type="entry name" value="TGc"/>
    <property type="match status" value="1"/>
</dbReference>
<evidence type="ECO:0000313" key="4">
    <source>
        <dbReference type="Proteomes" id="UP001597533"/>
    </source>
</evidence>
<feature type="chain" id="PRO_5045694560" evidence="1">
    <location>
        <begin position="19"/>
        <end position="343"/>
    </location>
</feature>
<reference evidence="4" key="1">
    <citation type="journal article" date="2019" name="Int. J. Syst. Evol. Microbiol.">
        <title>The Global Catalogue of Microorganisms (GCM) 10K type strain sequencing project: providing services to taxonomists for standard genome sequencing and annotation.</title>
        <authorList>
            <consortium name="The Broad Institute Genomics Platform"/>
            <consortium name="The Broad Institute Genome Sequencing Center for Infectious Disease"/>
            <person name="Wu L."/>
            <person name="Ma J."/>
        </authorList>
    </citation>
    <scope>NUCLEOTIDE SEQUENCE [LARGE SCALE GENOMIC DNA]</scope>
    <source>
        <strain evidence="4">KCTC 32141</strain>
    </source>
</reference>
<dbReference type="Gene3D" id="3.10.620.30">
    <property type="match status" value="1"/>
</dbReference>
<dbReference type="Pfam" id="PF01841">
    <property type="entry name" value="Transglut_core"/>
    <property type="match status" value="1"/>
</dbReference>
<evidence type="ECO:0000256" key="1">
    <source>
        <dbReference type="SAM" id="SignalP"/>
    </source>
</evidence>
<accession>A0ABW5WKL5</accession>
<dbReference type="InterPro" id="IPR038765">
    <property type="entry name" value="Papain-like_cys_pep_sf"/>
</dbReference>
<organism evidence="3 4">
    <name type="scientific">Lacinutrix iliipiscaria</name>
    <dbReference type="NCBI Taxonomy" id="1230532"/>
    <lineage>
        <taxon>Bacteria</taxon>
        <taxon>Pseudomonadati</taxon>
        <taxon>Bacteroidota</taxon>
        <taxon>Flavobacteriia</taxon>
        <taxon>Flavobacteriales</taxon>
        <taxon>Flavobacteriaceae</taxon>
        <taxon>Lacinutrix</taxon>
    </lineage>
</organism>
<dbReference type="EMBL" id="JBHUOV010000001">
    <property type="protein sequence ID" value="MFD2823248.1"/>
    <property type="molecule type" value="Genomic_DNA"/>
</dbReference>
<dbReference type="InterPro" id="IPR002931">
    <property type="entry name" value="Transglutaminase-like"/>
</dbReference>
<feature type="signal peptide" evidence="1">
    <location>
        <begin position="1"/>
        <end position="18"/>
    </location>
</feature>
<name>A0ABW5WKL5_9FLAO</name>
<keyword evidence="1" id="KW-0732">Signal</keyword>
<gene>
    <name evidence="3" type="ORF">ACFS5M_06180</name>
</gene>
<sequence length="343" mass="39373">MKKIFLFISILIINSSNAQVSDFKTIDFTRADNIAKLNEGAPLNNLPLLVHNLTFNLPTKVEKFRAIYSWVCNNIKGDASQDHKVEKKLIKLKNDSLAYIKWSNQYKKVAFKKLVKHKKTMCTGYAYLIKELCFLANIDCEIVNGYGRTVNSNIEKLELANHSWNAVKLNNKWYLCDATWSSGYSTETDDFVQDYNDGYFLTDPVLFAQSHYPIQKKWLLDEALINTEFVASPIVYGETFLHKIIPISPKELNSSATTNEEINFSFKPLKQTSLGQIALIQYLGIKEISLKIYDLKTEHGIISFKHQFKHKGLYDVHLKIGNDIVATYTINVTKDKRQLLVLN</sequence>
<dbReference type="InterPro" id="IPR052557">
    <property type="entry name" value="CAP/Cytokinesis_protein"/>
</dbReference>
<feature type="domain" description="Transglutaminase-like" evidence="2">
    <location>
        <begin position="114"/>
        <end position="180"/>
    </location>
</feature>
<comment type="caution">
    <text evidence="3">The sequence shown here is derived from an EMBL/GenBank/DDBJ whole genome shotgun (WGS) entry which is preliminary data.</text>
</comment>
<dbReference type="PANTHER" id="PTHR46333">
    <property type="entry name" value="CYTOKINESIS PROTEIN 3"/>
    <property type="match status" value="1"/>
</dbReference>
<keyword evidence="4" id="KW-1185">Reference proteome</keyword>
<protein>
    <submittedName>
        <fullName evidence="3">Transglutaminase domain-containing protein</fullName>
    </submittedName>
</protein>
<dbReference type="SUPFAM" id="SSF54001">
    <property type="entry name" value="Cysteine proteinases"/>
    <property type="match status" value="1"/>
</dbReference>
<dbReference type="PANTHER" id="PTHR46333:SF2">
    <property type="entry name" value="CYTOKINESIS PROTEIN 3"/>
    <property type="match status" value="1"/>
</dbReference>
<evidence type="ECO:0000313" key="3">
    <source>
        <dbReference type="EMBL" id="MFD2823248.1"/>
    </source>
</evidence>
<dbReference type="Proteomes" id="UP001597533">
    <property type="component" value="Unassembled WGS sequence"/>
</dbReference>
<evidence type="ECO:0000259" key="2">
    <source>
        <dbReference type="SMART" id="SM00460"/>
    </source>
</evidence>
<dbReference type="RefSeq" id="WP_183486845.1">
    <property type="nucleotide sequence ID" value="NZ_JBHUOV010000001.1"/>
</dbReference>